<dbReference type="InterPro" id="IPR013022">
    <property type="entry name" value="Xyl_isomerase-like_TIM-brl"/>
</dbReference>
<dbReference type="AlphaFoldDB" id="A0A559IWM9"/>
<dbReference type="GO" id="GO:0016853">
    <property type="term" value="F:isomerase activity"/>
    <property type="evidence" value="ECO:0007669"/>
    <property type="project" value="UniProtKB-KW"/>
</dbReference>
<gene>
    <name evidence="2" type="ORF">FPZ44_02355</name>
</gene>
<comment type="caution">
    <text evidence="2">The sequence shown here is derived from an EMBL/GenBank/DDBJ whole genome shotgun (WGS) entry which is preliminary data.</text>
</comment>
<dbReference type="InterPro" id="IPR050312">
    <property type="entry name" value="IolE/XylAMocC-like"/>
</dbReference>
<dbReference type="EMBL" id="VNJK01000001">
    <property type="protein sequence ID" value="TVX91996.1"/>
    <property type="molecule type" value="Genomic_DNA"/>
</dbReference>
<protein>
    <submittedName>
        <fullName evidence="2">Sugar phosphate isomerase/epimerase</fullName>
    </submittedName>
</protein>
<dbReference type="RefSeq" id="WP_144987030.1">
    <property type="nucleotide sequence ID" value="NZ_VNJK01000001.1"/>
</dbReference>
<name>A0A559IWM9_9BACL</name>
<accession>A0A559IWM9</accession>
<feature type="domain" description="Xylose isomerase-like TIM barrel" evidence="1">
    <location>
        <begin position="26"/>
        <end position="284"/>
    </location>
</feature>
<reference evidence="2 3" key="1">
    <citation type="submission" date="2019-07" db="EMBL/GenBank/DDBJ databases">
        <authorList>
            <person name="Kim J."/>
        </authorList>
    </citation>
    <scope>NUCLEOTIDE SEQUENCE [LARGE SCALE GENOMIC DNA]</scope>
    <source>
        <strain evidence="2 3">N4</strain>
    </source>
</reference>
<dbReference type="PANTHER" id="PTHR12110">
    <property type="entry name" value="HYDROXYPYRUVATE ISOMERASE"/>
    <property type="match status" value="1"/>
</dbReference>
<sequence>MKLGVSTYCLYQAMGQQKMDIFAVLKWIKENGGEHAEIVQLLDIGFDLHGKPELAEQIRQYADEIGLELSNYCVGGNVAGLSEEAYTAEIERLKGHIDIAHQLGVKRMRHDVASRPLEETGTAYFEQDYAQIVAACRELADYASQYGIATSIENHGFYAQHSERVRRIVLDVNRDNFRTTLDVGNFVCVDEPTEPAVRANVSLASMVHFKDFYLRPADCNPGEGWFQSLHGQYIRGAIVGQGDLPIPKLVSIVKQSGYDGYVSIEFEGMEDCLKGTRIALDNLRRLWNEA</sequence>
<dbReference type="Proteomes" id="UP000318102">
    <property type="component" value="Unassembled WGS sequence"/>
</dbReference>
<dbReference type="Pfam" id="PF01261">
    <property type="entry name" value="AP_endonuc_2"/>
    <property type="match status" value="1"/>
</dbReference>
<evidence type="ECO:0000259" key="1">
    <source>
        <dbReference type="Pfam" id="PF01261"/>
    </source>
</evidence>
<dbReference type="OrthoDB" id="256906at2"/>
<dbReference type="SUPFAM" id="SSF51658">
    <property type="entry name" value="Xylose isomerase-like"/>
    <property type="match status" value="1"/>
</dbReference>
<dbReference type="Gene3D" id="3.20.20.150">
    <property type="entry name" value="Divalent-metal-dependent TIM barrel enzymes"/>
    <property type="match status" value="1"/>
</dbReference>
<organism evidence="2 3">
    <name type="scientific">Paenibacillus agilis</name>
    <dbReference type="NCBI Taxonomy" id="3020863"/>
    <lineage>
        <taxon>Bacteria</taxon>
        <taxon>Bacillati</taxon>
        <taxon>Bacillota</taxon>
        <taxon>Bacilli</taxon>
        <taxon>Bacillales</taxon>
        <taxon>Paenibacillaceae</taxon>
        <taxon>Paenibacillus</taxon>
    </lineage>
</organism>
<dbReference type="PANTHER" id="PTHR12110:SF53">
    <property type="entry name" value="BLR5974 PROTEIN"/>
    <property type="match status" value="1"/>
</dbReference>
<dbReference type="InterPro" id="IPR036237">
    <property type="entry name" value="Xyl_isomerase-like_sf"/>
</dbReference>
<keyword evidence="3" id="KW-1185">Reference proteome</keyword>
<keyword evidence="2" id="KW-0413">Isomerase</keyword>
<evidence type="ECO:0000313" key="2">
    <source>
        <dbReference type="EMBL" id="TVX91996.1"/>
    </source>
</evidence>
<evidence type="ECO:0000313" key="3">
    <source>
        <dbReference type="Proteomes" id="UP000318102"/>
    </source>
</evidence>
<proteinExistence type="predicted"/>